<dbReference type="PANTHER" id="PTHR12215:SF10">
    <property type="entry name" value="L-AMINOADIPATE-SEMIALDEHYDE DEHYDROGENASE-PHOSPHOPANTETHEINYL TRANSFERASE"/>
    <property type="match status" value="1"/>
</dbReference>
<dbReference type="InterPro" id="IPR004568">
    <property type="entry name" value="Ppantetheine-prot_Trfase_dom"/>
</dbReference>
<evidence type="ECO:0000256" key="10">
    <source>
        <dbReference type="ARBA" id="ARBA00023160"/>
    </source>
</evidence>
<feature type="binding site" evidence="11">
    <location>
        <position position="73"/>
    </location>
    <ligand>
        <name>Mg(2+)</name>
        <dbReference type="ChEBI" id="CHEBI:18420"/>
    </ligand>
</feature>
<comment type="subcellular location">
    <subcellularLocation>
        <location evidence="11">Cytoplasm</location>
    </subcellularLocation>
</comment>
<keyword evidence="7 11" id="KW-0276">Fatty acid metabolism</keyword>
<evidence type="ECO:0000256" key="8">
    <source>
        <dbReference type="ARBA" id="ARBA00022842"/>
    </source>
</evidence>
<evidence type="ECO:0000256" key="2">
    <source>
        <dbReference type="ARBA" id="ARBA00010990"/>
    </source>
</evidence>
<dbReference type="InterPro" id="IPR050559">
    <property type="entry name" value="P-Pant_transferase_sf"/>
</dbReference>
<keyword evidence="4 11" id="KW-0444">Lipid biosynthesis</keyword>
<evidence type="ECO:0000256" key="4">
    <source>
        <dbReference type="ARBA" id="ARBA00022516"/>
    </source>
</evidence>
<evidence type="ECO:0000256" key="6">
    <source>
        <dbReference type="ARBA" id="ARBA00022723"/>
    </source>
</evidence>
<comment type="similarity">
    <text evidence="2">Belongs to the P-Pant transferase superfamily. Gsp/Sfp/HetI/AcpT family.</text>
</comment>
<evidence type="ECO:0000259" key="12">
    <source>
        <dbReference type="Pfam" id="PF01648"/>
    </source>
</evidence>
<evidence type="ECO:0000313" key="14">
    <source>
        <dbReference type="Proteomes" id="UP000581688"/>
    </source>
</evidence>
<accession>A0A841Q756</accession>
<sequence length="134" mass="15258">MNVVLKYIGVEGEKMIKGLGIDLVELKRIEKIIKNNERFYEKILTKQEREFLNNISSWKRKIEYTAGRFAAKEAYAKAYGTGIGSEVSFLDIEVISDDKGKPEIYINGEKRKNILVSISHGTEFVIAEVIIQEG</sequence>
<dbReference type="InterPro" id="IPR008278">
    <property type="entry name" value="4-PPantetheinyl_Trfase_dom"/>
</dbReference>
<feature type="domain" description="4'-phosphopantetheinyl transferase" evidence="12">
    <location>
        <begin position="18"/>
        <end position="127"/>
    </location>
</feature>
<keyword evidence="10 11" id="KW-0275">Fatty acid biosynthesis</keyword>
<dbReference type="NCBIfam" id="TIGR00516">
    <property type="entry name" value="acpS"/>
    <property type="match status" value="1"/>
</dbReference>
<comment type="catalytic activity">
    <reaction evidence="11">
        <text>apo-[ACP] + CoA = holo-[ACP] + adenosine 3',5'-bisphosphate + H(+)</text>
        <dbReference type="Rhea" id="RHEA:12068"/>
        <dbReference type="Rhea" id="RHEA-COMP:9685"/>
        <dbReference type="Rhea" id="RHEA-COMP:9690"/>
        <dbReference type="ChEBI" id="CHEBI:15378"/>
        <dbReference type="ChEBI" id="CHEBI:29999"/>
        <dbReference type="ChEBI" id="CHEBI:57287"/>
        <dbReference type="ChEBI" id="CHEBI:58343"/>
        <dbReference type="ChEBI" id="CHEBI:64479"/>
        <dbReference type="EC" id="2.7.8.7"/>
    </reaction>
</comment>
<dbReference type="GO" id="GO:0019878">
    <property type="term" value="P:lysine biosynthetic process via aminoadipic acid"/>
    <property type="evidence" value="ECO:0007669"/>
    <property type="project" value="TreeGrafter"/>
</dbReference>
<evidence type="ECO:0000313" key="13">
    <source>
        <dbReference type="EMBL" id="MBB6454183.1"/>
    </source>
</evidence>
<organism evidence="13 14">
    <name type="scientific">Salirhabdus euzebyi</name>
    <dbReference type="NCBI Taxonomy" id="394506"/>
    <lineage>
        <taxon>Bacteria</taxon>
        <taxon>Bacillati</taxon>
        <taxon>Bacillota</taxon>
        <taxon>Bacilli</taxon>
        <taxon>Bacillales</taxon>
        <taxon>Bacillaceae</taxon>
        <taxon>Salirhabdus</taxon>
    </lineage>
</organism>
<comment type="cofactor">
    <cofactor evidence="1 11">
        <name>Mg(2+)</name>
        <dbReference type="ChEBI" id="CHEBI:18420"/>
    </cofactor>
</comment>
<dbReference type="InterPro" id="IPR037143">
    <property type="entry name" value="4-PPantetheinyl_Trfase_dom_sf"/>
</dbReference>
<dbReference type="EC" id="2.7.8.7" evidence="11"/>
<keyword evidence="3 11" id="KW-0963">Cytoplasm</keyword>
<dbReference type="Proteomes" id="UP000581688">
    <property type="component" value="Unassembled WGS sequence"/>
</dbReference>
<name>A0A841Q756_9BACI</name>
<dbReference type="GO" id="GO:0008897">
    <property type="term" value="F:holo-[acyl-carrier-protein] synthase activity"/>
    <property type="evidence" value="ECO:0007669"/>
    <property type="project" value="UniProtKB-UniRule"/>
</dbReference>
<reference evidence="13 14" key="1">
    <citation type="submission" date="2020-08" db="EMBL/GenBank/DDBJ databases">
        <title>Genomic Encyclopedia of Type Strains, Phase IV (KMG-IV): sequencing the most valuable type-strain genomes for metagenomic binning, comparative biology and taxonomic classification.</title>
        <authorList>
            <person name="Goeker M."/>
        </authorList>
    </citation>
    <scope>NUCLEOTIDE SEQUENCE [LARGE SCALE GENOMIC DNA]</scope>
    <source>
        <strain evidence="13 14">DSM 19612</strain>
    </source>
</reference>
<keyword evidence="14" id="KW-1185">Reference proteome</keyword>
<dbReference type="GO" id="GO:0005829">
    <property type="term" value="C:cytosol"/>
    <property type="evidence" value="ECO:0007669"/>
    <property type="project" value="TreeGrafter"/>
</dbReference>
<keyword evidence="8 11" id="KW-0460">Magnesium</keyword>
<evidence type="ECO:0000256" key="7">
    <source>
        <dbReference type="ARBA" id="ARBA00022832"/>
    </source>
</evidence>
<dbReference type="NCBIfam" id="TIGR00556">
    <property type="entry name" value="pantethn_trn"/>
    <property type="match status" value="1"/>
</dbReference>
<evidence type="ECO:0000256" key="9">
    <source>
        <dbReference type="ARBA" id="ARBA00023098"/>
    </source>
</evidence>
<evidence type="ECO:0000256" key="11">
    <source>
        <dbReference type="HAMAP-Rule" id="MF_00101"/>
    </source>
</evidence>
<keyword evidence="5 11" id="KW-0808">Transferase</keyword>
<dbReference type="Pfam" id="PF01648">
    <property type="entry name" value="ACPS"/>
    <property type="match status" value="1"/>
</dbReference>
<comment type="caution">
    <text evidence="13">The sequence shown here is derived from an EMBL/GenBank/DDBJ whole genome shotgun (WGS) entry which is preliminary data.</text>
</comment>
<dbReference type="GO" id="GO:0000287">
    <property type="term" value="F:magnesium ion binding"/>
    <property type="evidence" value="ECO:0007669"/>
    <property type="project" value="UniProtKB-UniRule"/>
</dbReference>
<dbReference type="HAMAP" id="MF_00101">
    <property type="entry name" value="AcpS"/>
    <property type="match status" value="1"/>
</dbReference>
<evidence type="ECO:0000256" key="5">
    <source>
        <dbReference type="ARBA" id="ARBA00022679"/>
    </source>
</evidence>
<dbReference type="InterPro" id="IPR002582">
    <property type="entry name" value="ACPS"/>
</dbReference>
<dbReference type="EMBL" id="JACHGH010000007">
    <property type="protein sequence ID" value="MBB6454183.1"/>
    <property type="molecule type" value="Genomic_DNA"/>
</dbReference>
<comment type="function">
    <text evidence="11">Transfers the 4'-phosphopantetheine moiety from coenzyme A to a Ser of acyl-carrier-protein.</text>
</comment>
<comment type="similarity">
    <text evidence="11">Belongs to the P-Pant transferase superfamily. AcpS family.</text>
</comment>
<dbReference type="Gene3D" id="3.90.470.20">
    <property type="entry name" value="4'-phosphopantetheinyl transferase domain"/>
    <property type="match status" value="1"/>
</dbReference>
<dbReference type="AlphaFoldDB" id="A0A841Q756"/>
<feature type="binding site" evidence="11">
    <location>
        <position position="22"/>
    </location>
    <ligand>
        <name>Mg(2+)</name>
        <dbReference type="ChEBI" id="CHEBI:18420"/>
    </ligand>
</feature>
<dbReference type="SUPFAM" id="SSF56214">
    <property type="entry name" value="4'-phosphopantetheinyl transferase"/>
    <property type="match status" value="1"/>
</dbReference>
<protein>
    <recommendedName>
        <fullName evidence="11">Holo-[acyl-carrier-protein] synthase</fullName>
        <shortName evidence="11">Holo-ACP synthase</shortName>
        <ecNumber evidence="11">2.7.8.7</ecNumber>
    </recommendedName>
    <alternativeName>
        <fullName evidence="11">4'-phosphopantetheinyl transferase AcpS</fullName>
    </alternativeName>
</protein>
<dbReference type="PANTHER" id="PTHR12215">
    <property type="entry name" value="PHOSPHOPANTETHEINE TRANSFERASE"/>
    <property type="match status" value="1"/>
</dbReference>
<proteinExistence type="inferred from homology"/>
<evidence type="ECO:0000256" key="1">
    <source>
        <dbReference type="ARBA" id="ARBA00001946"/>
    </source>
</evidence>
<gene>
    <name evidence="11" type="primary">acpS</name>
    <name evidence="13" type="ORF">HNQ94_002634</name>
</gene>
<dbReference type="GO" id="GO:0006633">
    <property type="term" value="P:fatty acid biosynthetic process"/>
    <property type="evidence" value="ECO:0007669"/>
    <property type="project" value="UniProtKB-UniRule"/>
</dbReference>
<evidence type="ECO:0000256" key="3">
    <source>
        <dbReference type="ARBA" id="ARBA00022490"/>
    </source>
</evidence>
<keyword evidence="9 11" id="KW-0443">Lipid metabolism</keyword>
<keyword evidence="6 11" id="KW-0479">Metal-binding</keyword>